<dbReference type="STRING" id="1300344.I598_1836"/>
<evidence type="ECO:0000313" key="2">
    <source>
        <dbReference type="EMBL" id="ANC31384.1"/>
    </source>
</evidence>
<evidence type="ECO:0000256" key="1">
    <source>
        <dbReference type="SAM" id="Phobius"/>
    </source>
</evidence>
<feature type="transmembrane region" description="Helical" evidence="1">
    <location>
        <begin position="101"/>
        <end position="120"/>
    </location>
</feature>
<keyword evidence="1" id="KW-1133">Transmembrane helix</keyword>
<keyword evidence="1" id="KW-0812">Transmembrane</keyword>
<dbReference type="RefSeq" id="WP_068202690.1">
    <property type="nucleotide sequence ID" value="NZ_CP014209.1"/>
</dbReference>
<keyword evidence="1" id="KW-0472">Membrane</keyword>
<dbReference type="EMBL" id="CP014209">
    <property type="protein sequence ID" value="ANC31384.1"/>
    <property type="molecule type" value="Genomic_DNA"/>
</dbReference>
<proteinExistence type="predicted"/>
<organism evidence="2 3">
    <name type="scientific">Isoptericola dokdonensis DS-3</name>
    <dbReference type="NCBI Taxonomy" id="1300344"/>
    <lineage>
        <taxon>Bacteria</taxon>
        <taxon>Bacillati</taxon>
        <taxon>Actinomycetota</taxon>
        <taxon>Actinomycetes</taxon>
        <taxon>Micrococcales</taxon>
        <taxon>Promicromonosporaceae</taxon>
        <taxon>Isoptericola</taxon>
    </lineage>
</organism>
<dbReference type="PATRIC" id="fig|1300344.3.peg.1844"/>
<feature type="transmembrane region" description="Helical" evidence="1">
    <location>
        <begin position="49"/>
        <end position="72"/>
    </location>
</feature>
<feature type="transmembrane region" description="Helical" evidence="1">
    <location>
        <begin position="20"/>
        <end position="42"/>
    </location>
</feature>
<gene>
    <name evidence="2" type="ORF">I598_1836</name>
</gene>
<evidence type="ECO:0000313" key="3">
    <source>
        <dbReference type="Proteomes" id="UP000076794"/>
    </source>
</evidence>
<dbReference type="AlphaFoldDB" id="A0A161IHY1"/>
<accession>A0A161IHY1</accession>
<evidence type="ECO:0008006" key="4">
    <source>
        <dbReference type="Google" id="ProtNLM"/>
    </source>
</evidence>
<reference evidence="2 3" key="1">
    <citation type="submission" date="2016-01" db="EMBL/GenBank/DDBJ databases">
        <title>Complete genome sequence of a soil Actinobacterium, Isoptericola dokdonensis DS-3.</title>
        <authorList>
            <person name="Kwon S.-K."/>
            <person name="Kim J.F."/>
        </authorList>
    </citation>
    <scope>NUCLEOTIDE SEQUENCE [LARGE SCALE GENOMIC DNA]</scope>
    <source>
        <strain evidence="2 3">DS-3</strain>
    </source>
</reference>
<dbReference type="Proteomes" id="UP000076794">
    <property type="component" value="Chromosome"/>
</dbReference>
<name>A0A161IHY1_9MICO</name>
<sequence length="226" mass="23378">MNTPETGPAPRPAPTAVRLLVVGVLQALAVSPTVVALGLLALSTGPRGATAALAVLSTVLVGPALAAGLFALGDRPVELGLSPAAAFARGYRLNLFDAAKLWVPALLVLAVLAFMVVDVAGDAPAWVLGIGIGVGVLVLLWLVQATVIAAFFTFPTPDTARLGVFFLARLPRVTLLVVALLVLAALIVWLTAPAVLALLGVLWAALLLRVERPVLAEVRQRFIDVD</sequence>
<feature type="transmembrane region" description="Helical" evidence="1">
    <location>
        <begin position="127"/>
        <end position="153"/>
    </location>
</feature>
<keyword evidence="3" id="KW-1185">Reference proteome</keyword>
<protein>
    <recommendedName>
        <fullName evidence="4">DUF624 domain-containing protein</fullName>
    </recommendedName>
</protein>
<feature type="transmembrane region" description="Helical" evidence="1">
    <location>
        <begin position="173"/>
        <end position="206"/>
    </location>
</feature>
<dbReference type="KEGG" id="ido:I598_1836"/>